<proteinExistence type="predicted"/>
<evidence type="ECO:0000256" key="1">
    <source>
        <dbReference type="SAM" id="Phobius"/>
    </source>
</evidence>
<dbReference type="InterPro" id="IPR025962">
    <property type="entry name" value="SdpI/YhfL"/>
</dbReference>
<keyword evidence="3" id="KW-1185">Reference proteome</keyword>
<dbReference type="Pfam" id="PF13630">
    <property type="entry name" value="SdpI"/>
    <property type="match status" value="1"/>
</dbReference>
<feature type="transmembrane region" description="Helical" evidence="1">
    <location>
        <begin position="84"/>
        <end position="104"/>
    </location>
</feature>
<accession>A0A6N7XJ99</accession>
<evidence type="ECO:0000313" key="2">
    <source>
        <dbReference type="EMBL" id="MSU02161.1"/>
    </source>
</evidence>
<gene>
    <name evidence="2" type="ORF">FYJ83_11830</name>
</gene>
<keyword evidence="1" id="KW-0812">Transmembrane</keyword>
<feature type="transmembrane region" description="Helical" evidence="1">
    <location>
        <begin position="59"/>
        <end position="78"/>
    </location>
</feature>
<evidence type="ECO:0000313" key="3">
    <source>
        <dbReference type="Proteomes" id="UP000469523"/>
    </source>
</evidence>
<keyword evidence="1" id="KW-1133">Transmembrane helix</keyword>
<organism evidence="2 3">
    <name type="scientific">Tissierella pigra</name>
    <dbReference type="NCBI Taxonomy" id="2607614"/>
    <lineage>
        <taxon>Bacteria</taxon>
        <taxon>Bacillati</taxon>
        <taxon>Bacillota</taxon>
        <taxon>Tissierellia</taxon>
        <taxon>Tissierellales</taxon>
        <taxon>Tissierellaceae</taxon>
        <taxon>Tissierella</taxon>
    </lineage>
</organism>
<dbReference type="AlphaFoldDB" id="A0A6N7XJ99"/>
<dbReference type="Proteomes" id="UP000469523">
    <property type="component" value="Unassembled WGS sequence"/>
</dbReference>
<sequence>MNDLYWLFDIIIPLMMIILGYLFYRHPPKTINYILGYRTRRSMSSQEKWNFANKRMGQLWFKWGWVLLILVLLTRLLLPIESETFVQINMYIGLIFMLAPIIIVEKELKKM</sequence>
<reference evidence="2 3" key="1">
    <citation type="submission" date="2019-09" db="EMBL/GenBank/DDBJ databases">
        <title>In-depth cultivation of the pig gut microbiome towards novel bacterial diversity and tailored functional studies.</title>
        <authorList>
            <person name="Wylensek D."/>
            <person name="Hitch T.C.A."/>
            <person name="Clavel T."/>
        </authorList>
    </citation>
    <scope>NUCLEOTIDE SEQUENCE [LARGE SCALE GENOMIC DNA]</scope>
    <source>
        <strain evidence="2 3">WCA3-693-APC-4?</strain>
    </source>
</reference>
<dbReference type="EMBL" id="VUNQ01000025">
    <property type="protein sequence ID" value="MSU02161.1"/>
    <property type="molecule type" value="Genomic_DNA"/>
</dbReference>
<dbReference type="RefSeq" id="WP_154440812.1">
    <property type="nucleotide sequence ID" value="NZ_JAHLPJ010000002.1"/>
</dbReference>
<protein>
    <submittedName>
        <fullName evidence="2">SdpI family protein</fullName>
    </submittedName>
</protein>
<name>A0A6N7XJ99_9FIRM</name>
<comment type="caution">
    <text evidence="2">The sequence shown here is derived from an EMBL/GenBank/DDBJ whole genome shotgun (WGS) entry which is preliminary data.</text>
</comment>
<feature type="transmembrane region" description="Helical" evidence="1">
    <location>
        <begin position="6"/>
        <end position="24"/>
    </location>
</feature>
<keyword evidence="1" id="KW-0472">Membrane</keyword>